<dbReference type="PANTHER" id="PTHR43649">
    <property type="entry name" value="ARABINOSE-BINDING PROTEIN-RELATED"/>
    <property type="match status" value="1"/>
</dbReference>
<dbReference type="InterPro" id="IPR050490">
    <property type="entry name" value="Bact_solute-bd_prot1"/>
</dbReference>
<gene>
    <name evidence="1" type="ORF">E6H03_10265</name>
</gene>
<organism evidence="1 2">
    <name type="scientific">Candidatus Segetimicrobium genomatis</name>
    <dbReference type="NCBI Taxonomy" id="2569760"/>
    <lineage>
        <taxon>Bacteria</taxon>
        <taxon>Bacillati</taxon>
        <taxon>Candidatus Sysuimicrobiota</taxon>
        <taxon>Candidatus Sysuimicrobiia</taxon>
        <taxon>Candidatus Sysuimicrobiales</taxon>
        <taxon>Candidatus Segetimicrobiaceae</taxon>
        <taxon>Candidatus Segetimicrobium</taxon>
    </lineage>
</organism>
<dbReference type="Gene3D" id="3.40.190.10">
    <property type="entry name" value="Periplasmic binding protein-like II"/>
    <property type="match status" value="2"/>
</dbReference>
<comment type="caution">
    <text evidence="1">The sequence shown here is derived from an EMBL/GenBank/DDBJ whole genome shotgun (WGS) entry which is preliminary data.</text>
</comment>
<sequence>MDLLGVKRRVTGESAWAPWRCEMGRRAWVAVLAVALAAGLCPAGAGGQGRAQMTFWSWRGEDRAFYEGMIKQFEAQNPGTSIEFQTYKPTNYATVLSAAMQAGKGPDIVHLRAYVALQPFARPEFLGPLEDKVPELKTFARQWLDGARSRADGMVYGVPFAVQGLVIFYNKKMLQSAGVTPPKTWEEFIAALMTLKDRGITPLANGGKEGWTLEIAMGVLGPNFYGGTNFYEAVTRGQTTFKSPQFTGALAKMQEIRPYMSQGFMGVAYTDMQQLFINEQAAMFIGGIWELGYFKSQNPSLDIGVMPGPVARAGDAPWISSYDDGNYGVNARSANPALALKFIRFTASREWGQAFTDQLRQISAVPGVVIHDPQLQEVQTWMRHATPYIMLVGFRWKNPTGSELIQSDLQGLFAGRMTPQQVGEDVTRGLSTWFEPFRGQ</sequence>
<dbReference type="AlphaFoldDB" id="A0A537J7U2"/>
<dbReference type="InterPro" id="IPR006059">
    <property type="entry name" value="SBP"/>
</dbReference>
<dbReference type="Proteomes" id="UP000318093">
    <property type="component" value="Unassembled WGS sequence"/>
</dbReference>
<evidence type="ECO:0000313" key="2">
    <source>
        <dbReference type="Proteomes" id="UP000318093"/>
    </source>
</evidence>
<name>A0A537J7U2_9BACT</name>
<dbReference type="Pfam" id="PF01547">
    <property type="entry name" value="SBP_bac_1"/>
    <property type="match status" value="1"/>
</dbReference>
<reference evidence="1 2" key="1">
    <citation type="journal article" date="2019" name="Nat. Microbiol.">
        <title>Mediterranean grassland soil C-N compound turnover is dependent on rainfall and depth, and is mediated by genomically divergent microorganisms.</title>
        <authorList>
            <person name="Diamond S."/>
            <person name="Andeer P.F."/>
            <person name="Li Z."/>
            <person name="Crits-Christoph A."/>
            <person name="Burstein D."/>
            <person name="Anantharaman K."/>
            <person name="Lane K.R."/>
            <person name="Thomas B.C."/>
            <person name="Pan C."/>
            <person name="Northen T.R."/>
            <person name="Banfield J.F."/>
        </authorList>
    </citation>
    <scope>NUCLEOTIDE SEQUENCE [LARGE SCALE GENOMIC DNA]</scope>
    <source>
        <strain evidence="1">NP_6</strain>
    </source>
</reference>
<dbReference type="PANTHER" id="PTHR43649:SF14">
    <property type="entry name" value="BLR3389 PROTEIN"/>
    <property type="match status" value="1"/>
</dbReference>
<proteinExistence type="predicted"/>
<dbReference type="SUPFAM" id="SSF53850">
    <property type="entry name" value="Periplasmic binding protein-like II"/>
    <property type="match status" value="1"/>
</dbReference>
<dbReference type="EMBL" id="VBAN01000328">
    <property type="protein sequence ID" value="TMI79432.1"/>
    <property type="molecule type" value="Genomic_DNA"/>
</dbReference>
<protein>
    <submittedName>
        <fullName evidence="1">Extracellular solute-binding protein</fullName>
    </submittedName>
</protein>
<evidence type="ECO:0000313" key="1">
    <source>
        <dbReference type="EMBL" id="TMI79432.1"/>
    </source>
</evidence>
<accession>A0A537J7U2</accession>